<proteinExistence type="predicted"/>
<dbReference type="EMBL" id="CP001110">
    <property type="protein sequence ID" value="ACF43288.1"/>
    <property type="molecule type" value="Genomic_DNA"/>
</dbReference>
<organism evidence="2 3">
    <name type="scientific">Pelodictyon phaeoclathratiforme (strain DSM 5477 / BU-1)</name>
    <dbReference type="NCBI Taxonomy" id="324925"/>
    <lineage>
        <taxon>Bacteria</taxon>
        <taxon>Pseudomonadati</taxon>
        <taxon>Chlorobiota</taxon>
        <taxon>Chlorobiia</taxon>
        <taxon>Chlorobiales</taxon>
        <taxon>Chlorobiaceae</taxon>
        <taxon>Chlorobium/Pelodictyon group</taxon>
        <taxon>Pelodictyon</taxon>
    </lineage>
</organism>
<accession>B4SFN3</accession>
<feature type="transmembrane region" description="Helical" evidence="1">
    <location>
        <begin position="6"/>
        <end position="25"/>
    </location>
</feature>
<keyword evidence="1" id="KW-1133">Transmembrane helix</keyword>
<reference evidence="2 3" key="1">
    <citation type="submission" date="2008-06" db="EMBL/GenBank/DDBJ databases">
        <title>Complete sequence of Pelodictyon phaeoclathratiforme BU-1.</title>
        <authorList>
            <consortium name="US DOE Joint Genome Institute"/>
            <person name="Lucas S."/>
            <person name="Copeland A."/>
            <person name="Lapidus A."/>
            <person name="Glavina del Rio T."/>
            <person name="Dalin E."/>
            <person name="Tice H."/>
            <person name="Bruce D."/>
            <person name="Goodwin L."/>
            <person name="Pitluck S."/>
            <person name="Schmutz J."/>
            <person name="Larimer F."/>
            <person name="Land M."/>
            <person name="Hauser L."/>
            <person name="Kyrpides N."/>
            <person name="Mikhailova N."/>
            <person name="Liu Z."/>
            <person name="Li T."/>
            <person name="Zhao F."/>
            <person name="Overmann J."/>
            <person name="Bryant D.A."/>
            <person name="Richardson P."/>
        </authorList>
    </citation>
    <scope>NUCLEOTIDE SEQUENCE [LARGE SCALE GENOMIC DNA]</scope>
    <source>
        <strain evidence="3">DSM 5477 / BU-1</strain>
    </source>
</reference>
<keyword evidence="1" id="KW-0472">Membrane</keyword>
<keyword evidence="1" id="KW-0812">Transmembrane</keyword>
<feature type="transmembrane region" description="Helical" evidence="1">
    <location>
        <begin position="32"/>
        <end position="52"/>
    </location>
</feature>
<protein>
    <recommendedName>
        <fullName evidence="4">O-antigen polymerase</fullName>
    </recommendedName>
</protein>
<dbReference type="AlphaFoldDB" id="B4SFN3"/>
<evidence type="ECO:0008006" key="4">
    <source>
        <dbReference type="Google" id="ProtNLM"/>
    </source>
</evidence>
<keyword evidence="3" id="KW-1185">Reference proteome</keyword>
<dbReference type="STRING" id="324925.Ppha_1004"/>
<dbReference type="KEGG" id="pph:Ppha_1004"/>
<evidence type="ECO:0000313" key="3">
    <source>
        <dbReference type="Proteomes" id="UP000002724"/>
    </source>
</evidence>
<feature type="transmembrane region" description="Helical" evidence="1">
    <location>
        <begin position="138"/>
        <end position="160"/>
    </location>
</feature>
<feature type="transmembrane region" description="Helical" evidence="1">
    <location>
        <begin position="270"/>
        <end position="292"/>
    </location>
</feature>
<feature type="transmembrane region" description="Helical" evidence="1">
    <location>
        <begin position="398"/>
        <end position="421"/>
    </location>
</feature>
<feature type="transmembrane region" description="Helical" evidence="1">
    <location>
        <begin position="238"/>
        <end position="263"/>
    </location>
</feature>
<gene>
    <name evidence="2" type="ordered locus">Ppha_1004</name>
</gene>
<dbReference type="eggNOG" id="COG3307">
    <property type="taxonomic scope" value="Bacteria"/>
</dbReference>
<dbReference type="Proteomes" id="UP000002724">
    <property type="component" value="Chromosome"/>
</dbReference>
<name>B4SFN3_PELPB</name>
<dbReference type="OrthoDB" id="9766798at2"/>
<evidence type="ECO:0000256" key="1">
    <source>
        <dbReference type="SAM" id="Phobius"/>
    </source>
</evidence>
<dbReference type="RefSeq" id="WP_012507782.1">
    <property type="nucleotide sequence ID" value="NC_011060.1"/>
</dbReference>
<evidence type="ECO:0000313" key="2">
    <source>
        <dbReference type="EMBL" id="ACF43288.1"/>
    </source>
</evidence>
<feature type="transmembrane region" description="Helical" evidence="1">
    <location>
        <begin position="367"/>
        <end position="386"/>
    </location>
</feature>
<feature type="transmembrane region" description="Helical" evidence="1">
    <location>
        <begin position="200"/>
        <end position="218"/>
    </location>
</feature>
<sequence>MGGAPGNILVPVTLFSMPFFVMFLFKKFEHRQAVVIAYVSGWMFLPCAEYNIFLLHHTKTTVIAIGILASIKIFDSERFATFQFSAVDIPMLLWCTAPFFSSLFNDLGPYDGLSQCLYQTIRWGLPYYIGRIYFTDTAALKILSFAVVLGGIIYIPFSWFEMIMSPQLHRLTYGFHQHEFLQTLREGGGFRPMVYMEHGLMTSMWMMLAIFLGSWLYYSKNMPAKIMRVRTEYVLLMLMFTFIMMQSQGAIVLLLIGVFVLYLSNRIKKIILVLILLLPPHLYIATRVTGIWDGRNFSNFVAEKFSAVRAQSLQFRFDNETILIDKALQGTIFGWGGYGRSRVYNEKGKDLSVTDGLWIITLGQNGIYGLLMMVISIQLPVVLFVLRVKPEQWNKKEVAGPAVMAVFLALTMIDNLLNAMINPIYMLFSGGLTGMALKNTLTLHDGSEAEELQHSEETITPLTRFIAGSS</sequence>
<dbReference type="HOGENOM" id="CLU_586233_0_0_10"/>